<comment type="caution">
    <text evidence="1">The sequence shown here is derived from an EMBL/GenBank/DDBJ whole genome shotgun (WGS) entry which is preliminary data.</text>
</comment>
<dbReference type="AlphaFoldDB" id="A0A434ACN8"/>
<keyword evidence="2" id="KW-1185">Reference proteome</keyword>
<accession>A0A434ACN8</accession>
<reference evidence="2" key="1">
    <citation type="journal article" date="2019" name="Syst. Appl. Microbiol.">
        <title>Flavobacterium circumlabens sp. nov. and Flavobacterium cupreum sp. nov., two psychrotrophic species isolated from Antarctic environmental samples.</title>
        <authorList>
            <person name="Kralova S."/>
            <person name="Busse H.-J."/>
            <person name="Svec P."/>
            <person name="Maslanova I."/>
            <person name="Stankova E."/>
            <person name="Bartak M."/>
            <person name="Sedlacek I."/>
        </authorList>
    </citation>
    <scope>NUCLEOTIDE SEQUENCE [LARGE SCALE GENOMIC DNA]</scope>
    <source>
        <strain evidence="2">CCM 8825</strain>
    </source>
</reference>
<evidence type="ECO:0000313" key="2">
    <source>
        <dbReference type="Proteomes" id="UP000288102"/>
    </source>
</evidence>
<name>A0A434ACN8_9FLAO</name>
<proteinExistence type="predicted"/>
<dbReference type="Proteomes" id="UP000288102">
    <property type="component" value="Unassembled WGS sequence"/>
</dbReference>
<sequence length="60" mass="7279">MEDYVYGRPSRAAKYRRVFHFIFDVSILLLKASDHQKRAIRLFFRPYRRKLASKNTKKTS</sequence>
<organism evidence="1 2">
    <name type="scientific">Flavobacterium cupreum</name>
    <dbReference type="NCBI Taxonomy" id="2133766"/>
    <lineage>
        <taxon>Bacteria</taxon>
        <taxon>Pseudomonadati</taxon>
        <taxon>Bacteroidota</taxon>
        <taxon>Flavobacteriia</taxon>
        <taxon>Flavobacteriales</taxon>
        <taxon>Flavobacteriaceae</taxon>
        <taxon>Flavobacterium</taxon>
    </lineage>
</organism>
<dbReference type="EMBL" id="QWDM01000001">
    <property type="protein sequence ID" value="RUT72124.1"/>
    <property type="molecule type" value="Genomic_DNA"/>
</dbReference>
<protein>
    <submittedName>
        <fullName evidence="1">Uncharacterized protein</fullName>
    </submittedName>
</protein>
<evidence type="ECO:0000313" key="1">
    <source>
        <dbReference type="EMBL" id="RUT72124.1"/>
    </source>
</evidence>
<gene>
    <name evidence="1" type="ORF">D0817_00430</name>
</gene>